<dbReference type="EMBL" id="VDCQ01000042">
    <property type="protein sequence ID" value="TNJ63509.1"/>
    <property type="molecule type" value="Genomic_DNA"/>
</dbReference>
<dbReference type="Proteomes" id="UP000307943">
    <property type="component" value="Unassembled WGS sequence"/>
</dbReference>
<evidence type="ECO:0000256" key="1">
    <source>
        <dbReference type="ARBA" id="ARBA00001974"/>
    </source>
</evidence>
<comment type="caution">
    <text evidence="6">The sequence shown here is derived from an EMBL/GenBank/DDBJ whole genome shotgun (WGS) entry which is preliminary data.</text>
</comment>
<dbReference type="PRINTS" id="PR00469">
    <property type="entry name" value="PNDRDTASEII"/>
</dbReference>
<dbReference type="InterPro" id="IPR050097">
    <property type="entry name" value="Ferredoxin-NADP_redctase_2"/>
</dbReference>
<comment type="subunit">
    <text evidence="2">Homodimer.</text>
</comment>
<dbReference type="PANTHER" id="PTHR48105">
    <property type="entry name" value="THIOREDOXIN REDUCTASE 1-RELATED-RELATED"/>
    <property type="match status" value="1"/>
</dbReference>
<organism evidence="6 7">
    <name type="scientific">Paenibacillus hemerocallicola</name>
    <dbReference type="NCBI Taxonomy" id="1172614"/>
    <lineage>
        <taxon>Bacteria</taxon>
        <taxon>Bacillati</taxon>
        <taxon>Bacillota</taxon>
        <taxon>Bacilli</taxon>
        <taxon>Bacillales</taxon>
        <taxon>Paenibacillaceae</taxon>
        <taxon>Paenibacillus</taxon>
    </lineage>
</organism>
<dbReference type="InterPro" id="IPR036188">
    <property type="entry name" value="FAD/NAD-bd_sf"/>
</dbReference>
<keyword evidence="7" id="KW-1185">Reference proteome</keyword>
<dbReference type="Gene3D" id="3.50.50.60">
    <property type="entry name" value="FAD/NAD(P)-binding domain"/>
    <property type="match status" value="2"/>
</dbReference>
<evidence type="ECO:0000313" key="6">
    <source>
        <dbReference type="EMBL" id="TNJ63509.1"/>
    </source>
</evidence>
<comment type="cofactor">
    <cofactor evidence="1">
        <name>FAD</name>
        <dbReference type="ChEBI" id="CHEBI:57692"/>
    </cofactor>
</comment>
<dbReference type="InterPro" id="IPR023753">
    <property type="entry name" value="FAD/NAD-binding_dom"/>
</dbReference>
<evidence type="ECO:0000256" key="3">
    <source>
        <dbReference type="ARBA" id="ARBA00022630"/>
    </source>
</evidence>
<evidence type="ECO:0000259" key="5">
    <source>
        <dbReference type="Pfam" id="PF07992"/>
    </source>
</evidence>
<dbReference type="PRINTS" id="PR00368">
    <property type="entry name" value="FADPNR"/>
</dbReference>
<evidence type="ECO:0000313" key="7">
    <source>
        <dbReference type="Proteomes" id="UP000307943"/>
    </source>
</evidence>
<evidence type="ECO:0000256" key="4">
    <source>
        <dbReference type="ARBA" id="ARBA00023002"/>
    </source>
</evidence>
<feature type="domain" description="FAD/NAD(P)-binding" evidence="5">
    <location>
        <begin position="14"/>
        <end position="295"/>
    </location>
</feature>
<keyword evidence="4" id="KW-0560">Oxidoreductase</keyword>
<accession>A0A5C4T5N0</accession>
<evidence type="ECO:0000256" key="2">
    <source>
        <dbReference type="ARBA" id="ARBA00011738"/>
    </source>
</evidence>
<dbReference type="RefSeq" id="WP_139605062.1">
    <property type="nucleotide sequence ID" value="NZ_VDCQ01000042.1"/>
</dbReference>
<dbReference type="Pfam" id="PF07992">
    <property type="entry name" value="Pyr_redox_2"/>
    <property type="match status" value="1"/>
</dbReference>
<dbReference type="SUPFAM" id="SSF51905">
    <property type="entry name" value="FAD/NAD(P)-binding domain"/>
    <property type="match status" value="1"/>
</dbReference>
<dbReference type="AlphaFoldDB" id="A0A5C4T5N0"/>
<dbReference type="OrthoDB" id="9806179at2"/>
<gene>
    <name evidence="6" type="ORF">FE784_25370</name>
</gene>
<proteinExistence type="predicted"/>
<name>A0A5C4T5N0_9BACL</name>
<protein>
    <submittedName>
        <fullName evidence="6">NAD(P)/FAD-dependent oxidoreductase</fullName>
    </submittedName>
</protein>
<dbReference type="GO" id="GO:0016491">
    <property type="term" value="F:oxidoreductase activity"/>
    <property type="evidence" value="ECO:0007669"/>
    <property type="project" value="UniProtKB-KW"/>
</dbReference>
<reference evidence="6 7" key="1">
    <citation type="submission" date="2019-05" db="EMBL/GenBank/DDBJ databases">
        <title>We sequenced the genome of Paenibacillus hemerocallicola KCTC 33185 for further insight into its adaptation and study the phylogeny of Paenibacillus.</title>
        <authorList>
            <person name="Narsing Rao M.P."/>
        </authorList>
    </citation>
    <scope>NUCLEOTIDE SEQUENCE [LARGE SCALE GENOMIC DNA]</scope>
    <source>
        <strain evidence="6 7">KCTC 33185</strain>
    </source>
</reference>
<sequence length="318" mass="34533">MKRKRKERVKTAEFDCMIVGGGIAGLQAAIQIGRYGHSALVADMGSGRSVLCRSYHNVLGWPDGISGSELRRLGRIQAERTGIRFVKDEIVGAERRGDLFVLRGRDGAYEAKTVLLATGIMDRFPDLPGLVPCLGKTVYVCPDCDGHEIRNRKTIVMGSGDVGASMALTLAERTDELLYVNHERKPIAAELSGRLREKGIVVLAEPIREVLEEDDGSFQGIRLASGGDIWADRGFIAFGGNEVRSSLAEQLGAERHENGHIMTDARTKMTTVPNLWAAGDIGVHSEQVTIAMGEGSQAAIWIHKTLNRMSKQPASIGV</sequence>
<keyword evidence="3" id="KW-0285">Flavoprotein</keyword>